<evidence type="ECO:0000313" key="1">
    <source>
        <dbReference type="Proteomes" id="UP000095283"/>
    </source>
</evidence>
<protein>
    <submittedName>
        <fullName evidence="2">Uncharacterized protein</fullName>
    </submittedName>
</protein>
<evidence type="ECO:0000313" key="2">
    <source>
        <dbReference type="WBParaSite" id="Hba_10808"/>
    </source>
</evidence>
<name>A0A1I7X050_HETBA</name>
<proteinExistence type="predicted"/>
<dbReference type="AlphaFoldDB" id="A0A1I7X050"/>
<reference evidence="2" key="1">
    <citation type="submission" date="2016-11" db="UniProtKB">
        <authorList>
            <consortium name="WormBaseParasite"/>
        </authorList>
    </citation>
    <scope>IDENTIFICATION</scope>
</reference>
<accession>A0A1I7X050</accession>
<dbReference type="Proteomes" id="UP000095283">
    <property type="component" value="Unplaced"/>
</dbReference>
<dbReference type="WBParaSite" id="Hba_10808">
    <property type="protein sequence ID" value="Hba_10808"/>
    <property type="gene ID" value="Hba_10808"/>
</dbReference>
<sequence length="375" mass="42271">MRQLTTRKYGYRSLVSAVGKRTKRKSEIERCAGTMPKNVRSERLTIFVCEVEMSSVRCCYLRRFSVFFVLLPITAAQYPCITCQTNINPGYADSLNIGQSKPESLQNLDLMKLITRPGANVPGFLPSYKGDRYTFASRKEETRVLNQAFFKSLNSTKLLTTPRAESQDDIVITLNSNPTEIPRHTINNNNANTKASVTEFAKYPIHSITLLLDNSDSIHKEPPSEVGRLDLNSDDPSPAYVVEATRALTLALNESNPNFIGPELIIDFDTKYSNYYPPRFNARNNQNQIDPYGSSSLNSVPGYLPDYKGDKYTDPQRIKDTQALNTPFFESIGGAPPAPPLTPAQKGILSERSTFPYSSYQTFRHLQYRNYQKAL</sequence>
<keyword evidence="1" id="KW-1185">Reference proteome</keyword>
<organism evidence="1 2">
    <name type="scientific">Heterorhabditis bacteriophora</name>
    <name type="common">Entomopathogenic nematode worm</name>
    <dbReference type="NCBI Taxonomy" id="37862"/>
    <lineage>
        <taxon>Eukaryota</taxon>
        <taxon>Metazoa</taxon>
        <taxon>Ecdysozoa</taxon>
        <taxon>Nematoda</taxon>
        <taxon>Chromadorea</taxon>
        <taxon>Rhabditida</taxon>
        <taxon>Rhabditina</taxon>
        <taxon>Rhabditomorpha</taxon>
        <taxon>Strongyloidea</taxon>
        <taxon>Heterorhabditidae</taxon>
        <taxon>Heterorhabditis</taxon>
    </lineage>
</organism>